<keyword evidence="3" id="KW-0813">Transport</keyword>
<dbReference type="AlphaFoldDB" id="A0A0J8G339"/>
<reference evidence="9 10" key="1">
    <citation type="submission" date="2015-06" db="EMBL/GenBank/DDBJ databases">
        <title>Draft genome sequence of the purine-degrading Clostridium cylindrosporum HC-1 (DSM 605).</title>
        <authorList>
            <person name="Poehlein A."/>
            <person name="Schiel-Bengelsdorf B."/>
            <person name="Bengelsdorf F."/>
            <person name="Daniel R."/>
            <person name="Duerre P."/>
        </authorList>
    </citation>
    <scope>NUCLEOTIDE SEQUENCE [LARGE SCALE GENOMIC DNA]</scope>
    <source>
        <strain evidence="9 10">DSM 605</strain>
    </source>
</reference>
<evidence type="ECO:0000256" key="1">
    <source>
        <dbReference type="ARBA" id="ARBA00004651"/>
    </source>
</evidence>
<evidence type="ECO:0000256" key="3">
    <source>
        <dbReference type="ARBA" id="ARBA00022448"/>
    </source>
</evidence>
<dbReference type="RefSeq" id="WP_048570217.1">
    <property type="nucleotide sequence ID" value="NZ_LFVU01000024.1"/>
</dbReference>
<evidence type="ECO:0000313" key="10">
    <source>
        <dbReference type="Proteomes" id="UP000036756"/>
    </source>
</evidence>
<accession>A0A0J8G339</accession>
<sequence length="451" mass="47796">MQTQSIDKLNEKLPVSQLIPLGLQHVLAMYAGAVIVPIIVGQGIGLNPKQLAYLVAADLFTCGIATLIQTLGILNFAGIRLPVVLGCAFQAVFPMISIGKDYGIEAIYGSIISSGIFVLFAAYFFGKLLKFFPPVVIGSIITIIGLSLIGVAFNNLGGGAQATASKTFGSLQNIGIGIFTLLIIILSNKFFKGFMQTISVLIGIISGTILAYLAGIVSLDNIVNEPWLNIVTPFYFGFPKFVPAAIFTLCLVSLVSMIESTGVFFATGNVCEKKIEEKDIVKGIRAEGIAQVLGGIFNAFPYTTFSQNVGLIALTKVRSRYVVVSAGIILIILGTIPKFAAIATIIPPCVLGGAMIALFGMVAISGIKTLSVVDFTKTSNMLIAACSIAVGLGVSITPDLFAFFPKNLKLFFESGIVSGSIVAILLNILLNWNELKGNVKPEMVLPDEHSL</sequence>
<proteinExistence type="inferred from homology"/>
<evidence type="ECO:0000256" key="4">
    <source>
        <dbReference type="ARBA" id="ARBA00022475"/>
    </source>
</evidence>
<name>A0A0J8G339_CLOCY</name>
<dbReference type="InterPro" id="IPR017588">
    <property type="entry name" value="UacT-like"/>
</dbReference>
<feature type="transmembrane region" description="Helical" evidence="8">
    <location>
        <begin position="241"/>
        <end position="266"/>
    </location>
</feature>
<organism evidence="9 10">
    <name type="scientific">Clostridium cylindrosporum DSM 605</name>
    <dbReference type="NCBI Taxonomy" id="1121307"/>
    <lineage>
        <taxon>Bacteria</taxon>
        <taxon>Bacillati</taxon>
        <taxon>Bacillota</taxon>
        <taxon>Clostridia</taxon>
        <taxon>Eubacteriales</taxon>
        <taxon>Clostridiaceae</taxon>
        <taxon>Clostridium</taxon>
    </lineage>
</organism>
<evidence type="ECO:0000313" key="9">
    <source>
        <dbReference type="EMBL" id="KMT22116.1"/>
    </source>
</evidence>
<evidence type="ECO:0000256" key="5">
    <source>
        <dbReference type="ARBA" id="ARBA00022692"/>
    </source>
</evidence>
<keyword evidence="6 8" id="KW-1133">Transmembrane helix</keyword>
<feature type="transmembrane region" description="Helical" evidence="8">
    <location>
        <begin position="345"/>
        <end position="370"/>
    </location>
</feature>
<protein>
    <submittedName>
        <fullName evidence="9">Xanthine permease PbuX</fullName>
    </submittedName>
</protein>
<dbReference type="NCBIfam" id="NF037981">
    <property type="entry name" value="NCS2_1"/>
    <property type="match status" value="1"/>
</dbReference>
<dbReference type="PANTHER" id="PTHR42810">
    <property type="entry name" value="PURINE PERMEASE C1399.01C-RELATED"/>
    <property type="match status" value="1"/>
</dbReference>
<comment type="similarity">
    <text evidence="2">Belongs to the nucleobase:cation symporter-2 (NCS2) (TC 2.A.40) family.</text>
</comment>
<comment type="subcellular location">
    <subcellularLocation>
        <location evidence="1">Cell membrane</location>
        <topology evidence="1">Multi-pass membrane protein</topology>
    </subcellularLocation>
</comment>
<evidence type="ECO:0000256" key="7">
    <source>
        <dbReference type="ARBA" id="ARBA00023136"/>
    </source>
</evidence>
<dbReference type="GO" id="GO:0042907">
    <property type="term" value="F:xanthine transmembrane transporter activity"/>
    <property type="evidence" value="ECO:0007669"/>
    <property type="project" value="TreeGrafter"/>
</dbReference>
<keyword evidence="10" id="KW-1185">Reference proteome</keyword>
<feature type="transmembrane region" description="Helical" evidence="8">
    <location>
        <begin position="410"/>
        <end position="430"/>
    </location>
</feature>
<keyword evidence="5 8" id="KW-0812">Transmembrane</keyword>
<dbReference type="InterPro" id="IPR006043">
    <property type="entry name" value="NCS2"/>
</dbReference>
<feature type="transmembrane region" description="Helical" evidence="8">
    <location>
        <begin position="321"/>
        <end position="339"/>
    </location>
</feature>
<dbReference type="PANTHER" id="PTHR42810:SF4">
    <property type="entry name" value="URIC ACID TRANSPORTER UACT"/>
    <property type="match status" value="1"/>
</dbReference>
<feature type="transmembrane region" description="Helical" evidence="8">
    <location>
        <begin position="173"/>
        <end position="191"/>
    </location>
</feature>
<dbReference type="GO" id="GO:0005886">
    <property type="term" value="C:plasma membrane"/>
    <property type="evidence" value="ECO:0007669"/>
    <property type="project" value="UniProtKB-SubCell"/>
</dbReference>
<evidence type="ECO:0000256" key="6">
    <source>
        <dbReference type="ARBA" id="ARBA00022989"/>
    </source>
</evidence>
<dbReference type="NCBIfam" id="TIGR00801">
    <property type="entry name" value="ncs2"/>
    <property type="match status" value="1"/>
</dbReference>
<feature type="transmembrane region" description="Helical" evidence="8">
    <location>
        <begin position="198"/>
        <end position="219"/>
    </location>
</feature>
<feature type="transmembrane region" description="Helical" evidence="8">
    <location>
        <begin position="51"/>
        <end position="74"/>
    </location>
</feature>
<dbReference type="EMBL" id="LFVU01000024">
    <property type="protein sequence ID" value="KMT22116.1"/>
    <property type="molecule type" value="Genomic_DNA"/>
</dbReference>
<dbReference type="InterPro" id="IPR006042">
    <property type="entry name" value="Xan_ur_permease"/>
</dbReference>
<keyword evidence="7 8" id="KW-0472">Membrane</keyword>
<feature type="transmembrane region" description="Helical" evidence="8">
    <location>
        <begin position="132"/>
        <end position="153"/>
    </location>
</feature>
<dbReference type="PATRIC" id="fig|1121307.3.peg.1741"/>
<keyword evidence="4" id="KW-1003">Cell membrane</keyword>
<comment type="caution">
    <text evidence="9">The sequence shown here is derived from an EMBL/GenBank/DDBJ whole genome shotgun (WGS) entry which is preliminary data.</text>
</comment>
<dbReference type="NCBIfam" id="TIGR03173">
    <property type="entry name" value="pbuX"/>
    <property type="match status" value="1"/>
</dbReference>
<dbReference type="STRING" id="1121307.CLCY_4c00890"/>
<evidence type="ECO:0000256" key="2">
    <source>
        <dbReference type="ARBA" id="ARBA00008821"/>
    </source>
</evidence>
<feature type="transmembrane region" description="Helical" evidence="8">
    <location>
        <begin position="382"/>
        <end position="404"/>
    </location>
</feature>
<feature type="transmembrane region" description="Helical" evidence="8">
    <location>
        <begin position="106"/>
        <end position="125"/>
    </location>
</feature>
<dbReference type="Pfam" id="PF00860">
    <property type="entry name" value="Xan_ur_permease"/>
    <property type="match status" value="1"/>
</dbReference>
<dbReference type="Proteomes" id="UP000036756">
    <property type="component" value="Unassembled WGS sequence"/>
</dbReference>
<dbReference type="OrthoDB" id="9805749at2"/>
<feature type="transmembrane region" description="Helical" evidence="8">
    <location>
        <begin position="21"/>
        <end position="45"/>
    </location>
</feature>
<gene>
    <name evidence="9" type="primary">pbuX</name>
    <name evidence="9" type="ORF">CLCY_4c00890</name>
</gene>
<evidence type="ECO:0000256" key="8">
    <source>
        <dbReference type="SAM" id="Phobius"/>
    </source>
</evidence>